<proteinExistence type="predicted"/>
<protein>
    <submittedName>
        <fullName evidence="1">Uncharacterized protein</fullName>
    </submittedName>
</protein>
<accession>A0A0E9TPH2</accession>
<reference evidence="1" key="2">
    <citation type="journal article" date="2015" name="Fish Shellfish Immunol.">
        <title>Early steps in the European eel (Anguilla anguilla)-Vibrio vulnificus interaction in the gills: Role of the RtxA13 toxin.</title>
        <authorList>
            <person name="Callol A."/>
            <person name="Pajuelo D."/>
            <person name="Ebbesson L."/>
            <person name="Teles M."/>
            <person name="MacKenzie S."/>
            <person name="Amaro C."/>
        </authorList>
    </citation>
    <scope>NUCLEOTIDE SEQUENCE</scope>
</reference>
<dbReference type="AlphaFoldDB" id="A0A0E9TPH2"/>
<organism evidence="1">
    <name type="scientific">Anguilla anguilla</name>
    <name type="common">European freshwater eel</name>
    <name type="synonym">Muraena anguilla</name>
    <dbReference type="NCBI Taxonomy" id="7936"/>
    <lineage>
        <taxon>Eukaryota</taxon>
        <taxon>Metazoa</taxon>
        <taxon>Chordata</taxon>
        <taxon>Craniata</taxon>
        <taxon>Vertebrata</taxon>
        <taxon>Euteleostomi</taxon>
        <taxon>Actinopterygii</taxon>
        <taxon>Neopterygii</taxon>
        <taxon>Teleostei</taxon>
        <taxon>Anguilliformes</taxon>
        <taxon>Anguillidae</taxon>
        <taxon>Anguilla</taxon>
    </lineage>
</organism>
<name>A0A0E9TPH2_ANGAN</name>
<reference evidence="1" key="1">
    <citation type="submission" date="2014-11" db="EMBL/GenBank/DDBJ databases">
        <authorList>
            <person name="Amaro Gonzalez C."/>
        </authorList>
    </citation>
    <scope>NUCLEOTIDE SEQUENCE</scope>
</reference>
<sequence length="35" mass="4236">MWVFPSSQIVVYPLPKKLLLTHRPNSYWLYRGVFV</sequence>
<dbReference type="EMBL" id="GBXM01053235">
    <property type="protein sequence ID" value="JAH55342.1"/>
    <property type="molecule type" value="Transcribed_RNA"/>
</dbReference>
<evidence type="ECO:0000313" key="1">
    <source>
        <dbReference type="EMBL" id="JAH55342.1"/>
    </source>
</evidence>